<name>A0AAP7FTU6_9GAMM</name>
<evidence type="ECO:0000313" key="2">
    <source>
        <dbReference type="Proteomes" id="UP000774689"/>
    </source>
</evidence>
<evidence type="ECO:0000313" key="1">
    <source>
        <dbReference type="EMBL" id="NIY56625.1"/>
    </source>
</evidence>
<comment type="caution">
    <text evidence="1">The sequence shown here is derived from an EMBL/GenBank/DDBJ whole genome shotgun (WGS) entry which is preliminary data.</text>
</comment>
<dbReference type="AlphaFoldDB" id="A0AAP7FTU6"/>
<protein>
    <recommendedName>
        <fullName evidence="3">Rhamnan synthesis protein F</fullName>
    </recommendedName>
</protein>
<sequence length="573" mass="66357">MKYLFSGLKAMLVLKKYLKKYFNLITRIKSKLRLLKKLHYTHIKFNRNKETIIVFSQYYLKNNASYNYIENIETILNEKYNVIRYIYENDYNIQTHGYSFLIVKYDNKTEKKQLLSHIHKKYNVKILVLCSIDSSILEVACSLNLATLLISDFSDANYNIVDIQKSVIMSDKVILPDAAIFNKLLKQIENLVPCPSLVSNIHADCLELFHKKIKYEEALSKIFLKHISDSILINSENIEIQSFLVSSDVFDTDFMNIISSKSQSAYYYIKTQRKGFYKACPNPAPGFSTSIWICGNEAKGLVPLYKSIKNGYETTHRCMILGSNHLTETQKRSFKNKKIAIHLHLYYTDLAKEFCEYFKNISVSYDLYITTTSSVNNPDIKEAFLECGAENIEVFNVENRGRDIAPLIFDLKDEIIGGKYEIVGHFHSKKSVAIDGNVGDKWRKYLLDSLIGNNTIFTNSVLELFNNENTGLIFPEPKDFIDIGANKEYINSLCEILKIKKINQTPIFPVGNMYWARVDAIRDLFYLEKEKVIQNEPLPTDGSYMHAIERIMPHIAHKNNYSFVTVYKKDIIN</sequence>
<proteinExistence type="predicted"/>
<accession>A0AAP7FTU6</accession>
<dbReference type="Proteomes" id="UP000774689">
    <property type="component" value="Unassembled WGS sequence"/>
</dbReference>
<dbReference type="Pfam" id="PF05045">
    <property type="entry name" value="RgpF"/>
    <property type="match status" value="1"/>
</dbReference>
<reference evidence="1" key="1">
    <citation type="journal article" date="2020" name="Int. J. Syst. Evol. Microbiol.">
        <title>Reclassification of Francisella noatunensis subsp. orientalis Ottem et al. 2009 as Francisella orientalis sp. nov., Francisella noatunensis subsp. chilensis subsp. nov. and emended description of Francisella noatunensis.</title>
        <authorList>
            <person name="Ramirez-Paredes J.G."/>
            <person name="Larsson P."/>
            <person name="Thompson K.D."/>
            <person name="Penman D.J."/>
            <person name="Busse H.J."/>
            <person name="Ohrman C."/>
            <person name="Sjodin A."/>
            <person name="Soto E."/>
            <person name="Richards R.H."/>
            <person name="Adams A."/>
            <person name="Colquhoun D.J."/>
        </authorList>
    </citation>
    <scope>NUCLEOTIDE SEQUENCE</scope>
    <source>
        <strain evidence="1">LADL-07285A</strain>
    </source>
</reference>
<dbReference type="InterPro" id="IPR007739">
    <property type="entry name" value="RgpF"/>
</dbReference>
<organism evidence="1 2">
    <name type="scientific">Francisella orientalis</name>
    <dbReference type="NCBI Taxonomy" id="299583"/>
    <lineage>
        <taxon>Bacteria</taxon>
        <taxon>Pseudomonadati</taxon>
        <taxon>Pseudomonadota</taxon>
        <taxon>Gammaproteobacteria</taxon>
        <taxon>Thiotrichales</taxon>
        <taxon>Francisellaceae</taxon>
        <taxon>Francisella</taxon>
    </lineage>
</organism>
<evidence type="ECO:0008006" key="3">
    <source>
        <dbReference type="Google" id="ProtNLM"/>
    </source>
</evidence>
<dbReference type="EMBL" id="QPQM01000011">
    <property type="protein sequence ID" value="NIY56625.1"/>
    <property type="molecule type" value="Genomic_DNA"/>
</dbReference>
<gene>
    <name evidence="1" type="ORF">CHQ83_04675</name>
</gene>